<dbReference type="Proteomes" id="UP000444401">
    <property type="component" value="Unassembled WGS sequence"/>
</dbReference>
<evidence type="ECO:0000313" key="3">
    <source>
        <dbReference type="Proteomes" id="UP000444401"/>
    </source>
</evidence>
<feature type="compositionally biased region" description="Basic and acidic residues" evidence="1">
    <location>
        <begin position="15"/>
        <end position="25"/>
    </location>
</feature>
<dbReference type="RefSeq" id="WP_160733639.1">
    <property type="nucleotide sequence ID" value="NZ_WTYO01000003.1"/>
</dbReference>
<protein>
    <submittedName>
        <fullName evidence="2">Plasmid mobilization relaxosome protein MobC</fullName>
    </submittedName>
</protein>
<proteinExistence type="predicted"/>
<evidence type="ECO:0000313" key="2">
    <source>
        <dbReference type="EMBL" id="MXO69050.1"/>
    </source>
</evidence>
<dbReference type="InterPro" id="IPR053842">
    <property type="entry name" value="NikA-like"/>
</dbReference>
<keyword evidence="3" id="KW-1185">Reference proteome</keyword>
<sequence>MRMSAQAPFLNAADRPTEAAKKEYPKPVSVRFTDEERAELERKAGDLTLSAYVRSRCVGDSAPAHRTKGKRPVKDEEALGRVLGALGRSQLSNNLNQLAKAANSGTLGLQEDTEAALQKAAYDIAYIRMTLIKALGLQDAEP</sequence>
<comment type="caution">
    <text evidence="2">The sequence shown here is derived from an EMBL/GenBank/DDBJ whole genome shotgun (WGS) entry which is preliminary data.</text>
</comment>
<evidence type="ECO:0000256" key="1">
    <source>
        <dbReference type="SAM" id="MobiDB-lite"/>
    </source>
</evidence>
<organism evidence="2 3">
    <name type="scientific">Pelagerythrobacter marinus</name>
    <dbReference type="NCBI Taxonomy" id="538382"/>
    <lineage>
        <taxon>Bacteria</taxon>
        <taxon>Pseudomonadati</taxon>
        <taxon>Pseudomonadota</taxon>
        <taxon>Alphaproteobacteria</taxon>
        <taxon>Sphingomonadales</taxon>
        <taxon>Erythrobacteraceae</taxon>
        <taxon>Pelagerythrobacter</taxon>
    </lineage>
</organism>
<reference evidence="2 3" key="1">
    <citation type="submission" date="2019-12" db="EMBL/GenBank/DDBJ databases">
        <title>Genomic-based taxomic classification of the family Erythrobacteraceae.</title>
        <authorList>
            <person name="Xu L."/>
        </authorList>
    </citation>
    <scope>NUCLEOTIDE SEQUENCE [LARGE SCALE GENOMIC DNA]</scope>
    <source>
        <strain evidence="2 3">H32</strain>
    </source>
</reference>
<accession>A0ABW9UZF8</accession>
<dbReference type="EMBL" id="WTYO01000003">
    <property type="protein sequence ID" value="MXO69050.1"/>
    <property type="molecule type" value="Genomic_DNA"/>
</dbReference>
<feature type="region of interest" description="Disordered" evidence="1">
    <location>
        <begin position="1"/>
        <end position="25"/>
    </location>
</feature>
<name>A0ABW9UZF8_9SPHN</name>
<gene>
    <name evidence="2" type="primary">mobC</name>
    <name evidence="2" type="ORF">GRI72_09455</name>
</gene>
<dbReference type="Pfam" id="PF21983">
    <property type="entry name" value="NikA-like"/>
    <property type="match status" value="1"/>
</dbReference>